<feature type="transmembrane region" description="Helical" evidence="1">
    <location>
        <begin position="6"/>
        <end position="22"/>
    </location>
</feature>
<accession>A0A917PYK7</accession>
<gene>
    <name evidence="2" type="ORF">GCM10007063_22130</name>
</gene>
<dbReference type="Proteomes" id="UP000658382">
    <property type="component" value="Unassembled WGS sequence"/>
</dbReference>
<evidence type="ECO:0000313" key="2">
    <source>
        <dbReference type="EMBL" id="GGJ99369.1"/>
    </source>
</evidence>
<dbReference type="RefSeq" id="WP_188633162.1">
    <property type="nucleotide sequence ID" value="NZ_BMNQ01000032.1"/>
</dbReference>
<protein>
    <submittedName>
        <fullName evidence="2">Uncharacterized protein</fullName>
    </submittedName>
</protein>
<feature type="transmembrane region" description="Helical" evidence="1">
    <location>
        <begin position="34"/>
        <end position="52"/>
    </location>
</feature>
<reference evidence="2" key="1">
    <citation type="journal article" date="2014" name="Int. J. Syst. Evol. Microbiol.">
        <title>Complete genome sequence of Corynebacterium casei LMG S-19264T (=DSM 44701T), isolated from a smear-ripened cheese.</title>
        <authorList>
            <consortium name="US DOE Joint Genome Institute (JGI-PGF)"/>
            <person name="Walter F."/>
            <person name="Albersmeier A."/>
            <person name="Kalinowski J."/>
            <person name="Ruckert C."/>
        </authorList>
    </citation>
    <scope>NUCLEOTIDE SEQUENCE</scope>
    <source>
        <strain evidence="2">JCM 12580</strain>
    </source>
</reference>
<organism evidence="2 3">
    <name type="scientific">Lentibacillus kapialis</name>
    <dbReference type="NCBI Taxonomy" id="340214"/>
    <lineage>
        <taxon>Bacteria</taxon>
        <taxon>Bacillati</taxon>
        <taxon>Bacillota</taxon>
        <taxon>Bacilli</taxon>
        <taxon>Bacillales</taxon>
        <taxon>Bacillaceae</taxon>
        <taxon>Lentibacillus</taxon>
    </lineage>
</organism>
<evidence type="ECO:0000256" key="1">
    <source>
        <dbReference type="SAM" id="Phobius"/>
    </source>
</evidence>
<proteinExistence type="predicted"/>
<keyword evidence="1" id="KW-0812">Transmembrane</keyword>
<name>A0A917PYK7_9BACI</name>
<dbReference type="AlphaFoldDB" id="A0A917PYK7"/>
<keyword evidence="3" id="KW-1185">Reference proteome</keyword>
<dbReference type="EMBL" id="BMNQ01000032">
    <property type="protein sequence ID" value="GGJ99369.1"/>
    <property type="molecule type" value="Genomic_DNA"/>
</dbReference>
<reference evidence="2" key="2">
    <citation type="submission" date="2020-09" db="EMBL/GenBank/DDBJ databases">
        <authorList>
            <person name="Sun Q."/>
            <person name="Ohkuma M."/>
        </authorList>
    </citation>
    <scope>NUCLEOTIDE SEQUENCE</scope>
    <source>
        <strain evidence="2">JCM 12580</strain>
    </source>
</reference>
<evidence type="ECO:0000313" key="3">
    <source>
        <dbReference type="Proteomes" id="UP000658382"/>
    </source>
</evidence>
<keyword evidence="1" id="KW-0472">Membrane</keyword>
<comment type="caution">
    <text evidence="2">The sequence shown here is derived from an EMBL/GenBank/DDBJ whole genome shotgun (WGS) entry which is preliminary data.</text>
</comment>
<keyword evidence="1" id="KW-1133">Transmembrane helix</keyword>
<sequence>MKWAMVLGIVVIAVLITLYEWPKMNKNQKKERKAFAVLTMGSVVLAVLLVYFPDMPGPTQLVDSLFKPFGKLLEK</sequence>